<dbReference type="GO" id="GO:0043365">
    <property type="term" value="F:[formate-C-acetyltransferase]-activating enzyme activity"/>
    <property type="evidence" value="ECO:0007669"/>
    <property type="project" value="InterPro"/>
</dbReference>
<evidence type="ECO:0000313" key="7">
    <source>
        <dbReference type="EMBL" id="PRX66981.1"/>
    </source>
</evidence>
<name>A0A2T0N477_9ACTN</name>
<organism evidence="7 8">
    <name type="scientific">Nonomuraea fuscirosea</name>
    <dbReference type="NCBI Taxonomy" id="1291556"/>
    <lineage>
        <taxon>Bacteria</taxon>
        <taxon>Bacillati</taxon>
        <taxon>Actinomycetota</taxon>
        <taxon>Actinomycetes</taxon>
        <taxon>Streptosporangiales</taxon>
        <taxon>Streptosporangiaceae</taxon>
        <taxon>Nonomuraea</taxon>
    </lineage>
</organism>
<dbReference type="AlphaFoldDB" id="A0A2T0N477"/>
<dbReference type="InterPro" id="IPR007197">
    <property type="entry name" value="rSAM"/>
</dbReference>
<dbReference type="Proteomes" id="UP000238312">
    <property type="component" value="Unassembled WGS sequence"/>
</dbReference>
<dbReference type="SFLD" id="SFLDG01066">
    <property type="entry name" value="organic_radical-activating_enz"/>
    <property type="match status" value="1"/>
</dbReference>
<dbReference type="Pfam" id="PF13353">
    <property type="entry name" value="Fer4_12"/>
    <property type="match status" value="1"/>
</dbReference>
<evidence type="ECO:0000313" key="8">
    <source>
        <dbReference type="Proteomes" id="UP000238312"/>
    </source>
</evidence>
<evidence type="ECO:0000256" key="6">
    <source>
        <dbReference type="ARBA" id="ARBA00023014"/>
    </source>
</evidence>
<keyword evidence="8" id="KW-1185">Reference proteome</keyword>
<dbReference type="GO" id="GO:0051539">
    <property type="term" value="F:4 iron, 4 sulfur cluster binding"/>
    <property type="evidence" value="ECO:0007669"/>
    <property type="project" value="UniProtKB-KW"/>
</dbReference>
<dbReference type="SUPFAM" id="SSF102114">
    <property type="entry name" value="Radical SAM enzymes"/>
    <property type="match status" value="1"/>
</dbReference>
<dbReference type="SFLD" id="SFLDG01063">
    <property type="entry name" value="activating_enzymes__group_1"/>
    <property type="match status" value="1"/>
</dbReference>
<evidence type="ECO:0000256" key="3">
    <source>
        <dbReference type="ARBA" id="ARBA00022691"/>
    </source>
</evidence>
<evidence type="ECO:0000256" key="4">
    <source>
        <dbReference type="ARBA" id="ARBA00022723"/>
    </source>
</evidence>
<keyword evidence="3" id="KW-0949">S-adenosyl-L-methionine</keyword>
<dbReference type="EMBL" id="PVNG01000005">
    <property type="protein sequence ID" value="PRX66981.1"/>
    <property type="molecule type" value="Genomic_DNA"/>
</dbReference>
<dbReference type="Gene3D" id="3.20.20.70">
    <property type="entry name" value="Aldolase class I"/>
    <property type="match status" value="1"/>
</dbReference>
<dbReference type="SFLD" id="SFLDS00029">
    <property type="entry name" value="Radical_SAM"/>
    <property type="match status" value="1"/>
</dbReference>
<dbReference type="PANTHER" id="PTHR30352">
    <property type="entry name" value="PYRUVATE FORMATE-LYASE-ACTIVATING ENZYME"/>
    <property type="match status" value="1"/>
</dbReference>
<accession>A0A2T0N477</accession>
<protein>
    <submittedName>
        <fullName evidence="7">Anaerobic ribonucleoside-triphosphate reductase activating protein</fullName>
    </submittedName>
</protein>
<reference evidence="7 8" key="1">
    <citation type="submission" date="2018-03" db="EMBL/GenBank/DDBJ databases">
        <title>Genomic Encyclopedia of Type Strains, Phase III (KMG-III): the genomes of soil and plant-associated and newly described type strains.</title>
        <authorList>
            <person name="Whitman W."/>
        </authorList>
    </citation>
    <scope>NUCLEOTIDE SEQUENCE [LARGE SCALE GENOMIC DNA]</scope>
    <source>
        <strain evidence="7 8">CGMCC 4.7104</strain>
    </source>
</reference>
<evidence type="ECO:0000256" key="2">
    <source>
        <dbReference type="ARBA" id="ARBA00022485"/>
    </source>
</evidence>
<dbReference type="OrthoDB" id="9782387at2"/>
<dbReference type="InterPro" id="IPR034457">
    <property type="entry name" value="Organic_radical-activating"/>
</dbReference>
<keyword evidence="2" id="KW-0004">4Fe-4S</keyword>
<sequence length="195" mass="20911">MLNVAEICTATEALGSGIRAVVWVQGCPFHCRGCLAPDWIPDRPAQQMSPHELAAALLSDSRVTGLTFSGGEPMAQAAELAATARVVRAVKEVTLICFTGFRLEELTDRPAAAELLAEVDVLIDGRYVAARNDDRGLRGSANQRVHHLTDRLRGFDFTGAPRRAELHVNDRDVLLVGVPPSGLTAAWSTIGRGGM</sequence>
<dbReference type="InterPro" id="IPR012837">
    <property type="entry name" value="NrdG"/>
</dbReference>
<dbReference type="SFLD" id="SFLDF00299">
    <property type="entry name" value="anaerobic_ribonucleoside-triph"/>
    <property type="match status" value="1"/>
</dbReference>
<dbReference type="GO" id="GO:0046872">
    <property type="term" value="F:metal ion binding"/>
    <property type="evidence" value="ECO:0007669"/>
    <property type="project" value="UniProtKB-KW"/>
</dbReference>
<keyword evidence="5" id="KW-0408">Iron</keyword>
<evidence type="ECO:0000256" key="1">
    <source>
        <dbReference type="ARBA" id="ARBA00001966"/>
    </source>
</evidence>
<dbReference type="RefSeq" id="WP_106239118.1">
    <property type="nucleotide sequence ID" value="NZ_PVNG01000005.1"/>
</dbReference>
<dbReference type="PANTHER" id="PTHR30352:SF2">
    <property type="entry name" value="ANAEROBIC RIBONUCLEOSIDE-TRIPHOSPHATE REDUCTASE-ACTIVATING PROTEIN"/>
    <property type="match status" value="1"/>
</dbReference>
<comment type="cofactor">
    <cofactor evidence="1">
        <name>[4Fe-4S] cluster</name>
        <dbReference type="ChEBI" id="CHEBI:49883"/>
    </cofactor>
</comment>
<dbReference type="InterPro" id="IPR013785">
    <property type="entry name" value="Aldolase_TIM"/>
</dbReference>
<gene>
    <name evidence="7" type="ORF">B0I32_105421</name>
</gene>
<keyword evidence="6" id="KW-0411">Iron-sulfur</keyword>
<dbReference type="GO" id="GO:0004748">
    <property type="term" value="F:ribonucleoside-diphosphate reductase activity, thioredoxin disulfide as acceptor"/>
    <property type="evidence" value="ECO:0007669"/>
    <property type="project" value="TreeGrafter"/>
</dbReference>
<keyword evidence="4" id="KW-0479">Metal-binding</keyword>
<proteinExistence type="predicted"/>
<evidence type="ECO:0000256" key="5">
    <source>
        <dbReference type="ARBA" id="ARBA00023004"/>
    </source>
</evidence>
<dbReference type="InterPro" id="IPR058240">
    <property type="entry name" value="rSAM_sf"/>
</dbReference>
<comment type="caution">
    <text evidence="7">The sequence shown here is derived from an EMBL/GenBank/DDBJ whole genome shotgun (WGS) entry which is preliminary data.</text>
</comment>